<evidence type="ECO:0000259" key="3">
    <source>
        <dbReference type="Pfam" id="PF13556"/>
    </source>
</evidence>
<evidence type="ECO:0000256" key="1">
    <source>
        <dbReference type="SAM" id="MobiDB-lite"/>
    </source>
</evidence>
<accession>A0A9X2K1V2</accession>
<feature type="compositionally biased region" description="Low complexity" evidence="1">
    <location>
        <begin position="174"/>
        <end position="200"/>
    </location>
</feature>
<evidence type="ECO:0000313" key="5">
    <source>
        <dbReference type="Proteomes" id="UP001139648"/>
    </source>
</evidence>
<sequence>MALTVAQAMTLPAMEMRLLAGRAGLARAVRWAHVSELADPVPWLLGGELVLTIGLGLPADAAGRRAYVERLAGAGCAALAFALGEAVSSVPAEVLSAADEHGLPVLEILTPFIAVTEAVARWHADERVRGERRVVAAQEAMARAALQAGSAGILRALAEHTGGEALLLDPHGTPRASSPAGPSPGRHATAGARGPAGVSGAAGAAGVVERPWHGRAVAAARSAARRSATVLDDGIHAVQVQSLGFTGPPGGWLAIRTASPLEWHTRMLANQAACLLAMELVGVRANRARAHAQRAALLSAVLDGTLTPRQLGELCPVAPPYEVVVVRARVPADAAMEALEDVLPDPDAEDRAFVCARPDGTTLFVLPEHTGPPDSGLGNPRLSDPGLSGPGLSESGLSDPGRGDPGRGDARSRGARLCARLGVPGGGCRAHDLEELPAAARHATALAGRGTAPGYTHVDDLETAALLRDAFVPEAARRFSDAVLRPLREHEARHGGDLVGTVRAYLEAGENLELAARRLGVHRNTLRRRLTTAERVCGRSFTDPGHRLHLWLAVSLGDLVPPGRARDGENA</sequence>
<dbReference type="InterPro" id="IPR025736">
    <property type="entry name" value="PucR_C-HTH_dom"/>
</dbReference>
<reference evidence="4" key="1">
    <citation type="submission" date="2022-06" db="EMBL/GenBank/DDBJ databases">
        <title>Sequencing the genomes of 1000 actinobacteria strains.</title>
        <authorList>
            <person name="Klenk H.-P."/>
        </authorList>
    </citation>
    <scope>NUCLEOTIDE SEQUENCE</scope>
    <source>
        <strain evidence="4">DSM 46694</strain>
    </source>
</reference>
<dbReference type="PANTHER" id="PTHR33744">
    <property type="entry name" value="CARBOHYDRATE DIACID REGULATOR"/>
    <property type="match status" value="1"/>
</dbReference>
<dbReference type="InterPro" id="IPR012914">
    <property type="entry name" value="PucR_dom"/>
</dbReference>
<comment type="caution">
    <text evidence="4">The sequence shown here is derived from an EMBL/GenBank/DDBJ whole genome shotgun (WGS) entry which is preliminary data.</text>
</comment>
<proteinExistence type="predicted"/>
<dbReference type="Gene3D" id="1.10.10.2840">
    <property type="entry name" value="PucR C-terminal helix-turn-helix domain"/>
    <property type="match status" value="1"/>
</dbReference>
<evidence type="ECO:0000259" key="2">
    <source>
        <dbReference type="Pfam" id="PF07905"/>
    </source>
</evidence>
<dbReference type="PANTHER" id="PTHR33744:SF1">
    <property type="entry name" value="DNA-BINDING TRANSCRIPTIONAL ACTIVATOR ADER"/>
    <property type="match status" value="1"/>
</dbReference>
<keyword evidence="5" id="KW-1185">Reference proteome</keyword>
<feature type="compositionally biased region" description="Low complexity" evidence="1">
    <location>
        <begin position="382"/>
        <end position="400"/>
    </location>
</feature>
<feature type="domain" description="PucR C-terminal helix-turn-helix" evidence="3">
    <location>
        <begin position="498"/>
        <end position="554"/>
    </location>
</feature>
<protein>
    <submittedName>
        <fullName evidence="4">Purine catabolism regulator</fullName>
    </submittedName>
</protein>
<gene>
    <name evidence="4" type="ORF">HD597_004373</name>
</gene>
<dbReference type="Proteomes" id="UP001139648">
    <property type="component" value="Unassembled WGS sequence"/>
</dbReference>
<feature type="compositionally biased region" description="Basic and acidic residues" evidence="1">
    <location>
        <begin position="401"/>
        <end position="412"/>
    </location>
</feature>
<dbReference type="InterPro" id="IPR051448">
    <property type="entry name" value="CdaR-like_regulators"/>
</dbReference>
<feature type="domain" description="Purine catabolism PurC-like" evidence="2">
    <location>
        <begin position="9"/>
        <end position="121"/>
    </location>
</feature>
<dbReference type="AlphaFoldDB" id="A0A9X2K1V2"/>
<dbReference type="EMBL" id="JAMZEB010000002">
    <property type="protein sequence ID" value="MCP2357353.1"/>
    <property type="molecule type" value="Genomic_DNA"/>
</dbReference>
<feature type="region of interest" description="Disordered" evidence="1">
    <location>
        <begin position="165"/>
        <end position="200"/>
    </location>
</feature>
<evidence type="ECO:0000313" key="4">
    <source>
        <dbReference type="EMBL" id="MCP2357353.1"/>
    </source>
</evidence>
<dbReference type="Pfam" id="PF07905">
    <property type="entry name" value="PucR"/>
    <property type="match status" value="1"/>
</dbReference>
<dbReference type="RefSeq" id="WP_253744484.1">
    <property type="nucleotide sequence ID" value="NZ_BAABKA010000015.1"/>
</dbReference>
<dbReference type="Pfam" id="PF13556">
    <property type="entry name" value="HTH_30"/>
    <property type="match status" value="1"/>
</dbReference>
<organism evidence="4 5">
    <name type="scientific">Nonomuraea thailandensis</name>
    <dbReference type="NCBI Taxonomy" id="1188745"/>
    <lineage>
        <taxon>Bacteria</taxon>
        <taxon>Bacillati</taxon>
        <taxon>Actinomycetota</taxon>
        <taxon>Actinomycetes</taxon>
        <taxon>Streptosporangiales</taxon>
        <taxon>Streptosporangiaceae</taxon>
        <taxon>Nonomuraea</taxon>
    </lineage>
</organism>
<dbReference type="InterPro" id="IPR042070">
    <property type="entry name" value="PucR_C-HTH_sf"/>
</dbReference>
<feature type="region of interest" description="Disordered" evidence="1">
    <location>
        <begin position="364"/>
        <end position="413"/>
    </location>
</feature>
<name>A0A9X2K1V2_9ACTN</name>